<keyword evidence="7" id="KW-0653">Protein transport</keyword>
<dbReference type="InterPro" id="IPR006260">
    <property type="entry name" value="TonB/TolA_C"/>
</dbReference>
<dbReference type="InterPro" id="IPR037682">
    <property type="entry name" value="TonB_C"/>
</dbReference>
<dbReference type="Gene3D" id="3.30.1150.10">
    <property type="match status" value="1"/>
</dbReference>
<dbReference type="InterPro" id="IPR046878">
    <property type="entry name" value="Big_14"/>
</dbReference>
<feature type="transmembrane region" description="Helical" evidence="10">
    <location>
        <begin position="12"/>
        <end position="33"/>
    </location>
</feature>
<evidence type="ECO:0000256" key="6">
    <source>
        <dbReference type="ARBA" id="ARBA00022692"/>
    </source>
</evidence>
<dbReference type="HOGENOM" id="CLU_046968_0_0_10"/>
<sequence length="473" mass="54412">MLIEKPFKKGEIMGYLLRYIILPLCALCVMIVFQSCKQTVSEKQEEVKVSECLREKNEGVSMRILKKMECLYGDDISGGKAFSVDSKSCPDYIGGVYLDDSGRLVIQIKGDSLVVRKRLEKELGTVDFIIEPGLCYTQKELLRINDELVGRWRELEGTPVMKNVQSAGVCIHDIQIDLMVNTPEKQQEFREKVMDSPAFRFTGSREAVLNDEEGVNDVAGVSIRPEYTVYSTEADKVKFIIYNHSGELLHCGTRYVITYEDVDGTWRELPINNIFLDTEYGVSNEERWEFVADLYPDVHPNRAGRYRFFYDVSLGDVGFGRKIGMMTEFYLSDKPEELERAVKTPVPEVLLKGMTEKEYYEREKRRLEDRLRTEVFTLPDKMPDFQGKGAEGFMDYITSVIPEGLDKEGRSVIAFIIERDGSVNDVRVLRSSGDEQLDTEALRIIKSFPKWLPGEYRKQPVRVQYIVPVNFRK</sequence>
<dbReference type="GO" id="GO:0055085">
    <property type="term" value="P:transmembrane transport"/>
    <property type="evidence" value="ECO:0007669"/>
    <property type="project" value="InterPro"/>
</dbReference>
<evidence type="ECO:0000259" key="11">
    <source>
        <dbReference type="PROSITE" id="PS52015"/>
    </source>
</evidence>
<keyword evidence="3" id="KW-0813">Transport</keyword>
<evidence type="ECO:0000256" key="7">
    <source>
        <dbReference type="ARBA" id="ARBA00022927"/>
    </source>
</evidence>
<proteinExistence type="inferred from homology"/>
<organism evidence="12 13">
    <name type="scientific">Parabacteroides johnsonii CL02T12C29</name>
    <dbReference type="NCBI Taxonomy" id="999419"/>
    <lineage>
        <taxon>Bacteria</taxon>
        <taxon>Pseudomonadati</taxon>
        <taxon>Bacteroidota</taxon>
        <taxon>Bacteroidia</taxon>
        <taxon>Bacteroidales</taxon>
        <taxon>Tannerellaceae</taxon>
        <taxon>Parabacteroides</taxon>
    </lineage>
</organism>
<dbReference type="PROSITE" id="PS52015">
    <property type="entry name" value="TONB_CTD"/>
    <property type="match status" value="1"/>
</dbReference>
<feature type="domain" description="TonB C-terminal" evidence="11">
    <location>
        <begin position="383"/>
        <end position="473"/>
    </location>
</feature>
<evidence type="ECO:0000256" key="4">
    <source>
        <dbReference type="ARBA" id="ARBA00022475"/>
    </source>
</evidence>
<protein>
    <submittedName>
        <fullName evidence="12">TonB family domain-containing protein</fullName>
    </submittedName>
</protein>
<evidence type="ECO:0000313" key="12">
    <source>
        <dbReference type="EMBL" id="EKN13611.1"/>
    </source>
</evidence>
<evidence type="ECO:0000256" key="5">
    <source>
        <dbReference type="ARBA" id="ARBA00022519"/>
    </source>
</evidence>
<gene>
    <name evidence="12" type="ORF">HMPREF1077_00913</name>
</gene>
<name>K5ZQ10_9BACT</name>
<keyword evidence="4" id="KW-1003">Cell membrane</keyword>
<dbReference type="Pfam" id="PF03544">
    <property type="entry name" value="TonB_C"/>
    <property type="match status" value="1"/>
</dbReference>
<evidence type="ECO:0000256" key="2">
    <source>
        <dbReference type="ARBA" id="ARBA00006555"/>
    </source>
</evidence>
<dbReference type="eggNOG" id="COG0810">
    <property type="taxonomic scope" value="Bacteria"/>
</dbReference>
<evidence type="ECO:0000256" key="1">
    <source>
        <dbReference type="ARBA" id="ARBA00004383"/>
    </source>
</evidence>
<dbReference type="Proteomes" id="UP000001218">
    <property type="component" value="Unassembled WGS sequence"/>
</dbReference>
<comment type="subcellular location">
    <subcellularLocation>
        <location evidence="1">Cell inner membrane</location>
        <topology evidence="1">Single-pass membrane protein</topology>
        <orientation evidence="1">Periplasmic side</orientation>
    </subcellularLocation>
</comment>
<dbReference type="GO" id="GO:0031992">
    <property type="term" value="F:energy transducer activity"/>
    <property type="evidence" value="ECO:0007669"/>
    <property type="project" value="TreeGrafter"/>
</dbReference>
<comment type="caution">
    <text evidence="12">The sequence shown here is derived from an EMBL/GenBank/DDBJ whole genome shotgun (WGS) entry which is preliminary data.</text>
</comment>
<accession>K5ZQ10</accession>
<keyword evidence="6 10" id="KW-0812">Transmembrane</keyword>
<keyword evidence="9 10" id="KW-0472">Membrane</keyword>
<dbReference type="SUPFAM" id="SSF74653">
    <property type="entry name" value="TolA/TonB C-terminal domain"/>
    <property type="match status" value="1"/>
</dbReference>
<dbReference type="NCBIfam" id="TIGR01352">
    <property type="entry name" value="tonB_Cterm"/>
    <property type="match status" value="1"/>
</dbReference>
<dbReference type="Pfam" id="PF20251">
    <property type="entry name" value="Big_14"/>
    <property type="match status" value="1"/>
</dbReference>
<dbReference type="GO" id="GO:0098797">
    <property type="term" value="C:plasma membrane protein complex"/>
    <property type="evidence" value="ECO:0007669"/>
    <property type="project" value="TreeGrafter"/>
</dbReference>
<keyword evidence="5" id="KW-0997">Cell inner membrane</keyword>
<dbReference type="InterPro" id="IPR051045">
    <property type="entry name" value="TonB-dependent_transducer"/>
</dbReference>
<reference evidence="12 13" key="1">
    <citation type="submission" date="2012-02" db="EMBL/GenBank/DDBJ databases">
        <title>The Genome Sequence of Parabacteroides johnsonii CL02T12C29.</title>
        <authorList>
            <consortium name="The Broad Institute Genome Sequencing Platform"/>
            <person name="Earl A."/>
            <person name="Ward D."/>
            <person name="Feldgarden M."/>
            <person name="Gevers D."/>
            <person name="Zitomersky N.L."/>
            <person name="Coyne M.J."/>
            <person name="Comstock L.E."/>
            <person name="Young S.K."/>
            <person name="Zeng Q."/>
            <person name="Gargeya S."/>
            <person name="Fitzgerald M."/>
            <person name="Haas B."/>
            <person name="Abouelleil A."/>
            <person name="Alvarado L."/>
            <person name="Arachchi H.M."/>
            <person name="Berlin A."/>
            <person name="Chapman S.B."/>
            <person name="Gearin G."/>
            <person name="Goldberg J."/>
            <person name="Griggs A."/>
            <person name="Gujja S."/>
            <person name="Hansen M."/>
            <person name="Heiman D."/>
            <person name="Howarth C."/>
            <person name="Larimer J."/>
            <person name="Lui A."/>
            <person name="MacDonald P.J.P."/>
            <person name="McCowen C."/>
            <person name="Montmayeur A."/>
            <person name="Murphy C."/>
            <person name="Neiman D."/>
            <person name="Pearson M."/>
            <person name="Priest M."/>
            <person name="Roberts A."/>
            <person name="Saif S."/>
            <person name="Shea T."/>
            <person name="Sisk P."/>
            <person name="Stolte C."/>
            <person name="Sykes S."/>
            <person name="Wortman J."/>
            <person name="Nusbaum C."/>
            <person name="Birren B."/>
        </authorList>
    </citation>
    <scope>NUCLEOTIDE SEQUENCE [LARGE SCALE GENOMIC DNA]</scope>
    <source>
        <strain evidence="12 13">CL02T12C29</strain>
    </source>
</reference>
<dbReference type="AlphaFoldDB" id="K5ZQ10"/>
<dbReference type="EMBL" id="AGZP01000009">
    <property type="protein sequence ID" value="EKN13611.1"/>
    <property type="molecule type" value="Genomic_DNA"/>
</dbReference>
<evidence type="ECO:0000256" key="8">
    <source>
        <dbReference type="ARBA" id="ARBA00022989"/>
    </source>
</evidence>
<evidence type="ECO:0000256" key="10">
    <source>
        <dbReference type="SAM" id="Phobius"/>
    </source>
</evidence>
<comment type="similarity">
    <text evidence="2">Belongs to the TonB family.</text>
</comment>
<dbReference type="PANTHER" id="PTHR33446:SF2">
    <property type="entry name" value="PROTEIN TONB"/>
    <property type="match status" value="1"/>
</dbReference>
<evidence type="ECO:0000256" key="9">
    <source>
        <dbReference type="ARBA" id="ARBA00023136"/>
    </source>
</evidence>
<dbReference type="PANTHER" id="PTHR33446">
    <property type="entry name" value="PROTEIN TONB-RELATED"/>
    <property type="match status" value="1"/>
</dbReference>
<evidence type="ECO:0000256" key="3">
    <source>
        <dbReference type="ARBA" id="ARBA00022448"/>
    </source>
</evidence>
<keyword evidence="8 10" id="KW-1133">Transmembrane helix</keyword>
<evidence type="ECO:0000313" key="13">
    <source>
        <dbReference type="Proteomes" id="UP000001218"/>
    </source>
</evidence>
<dbReference type="GO" id="GO:0015031">
    <property type="term" value="P:protein transport"/>
    <property type="evidence" value="ECO:0007669"/>
    <property type="project" value="UniProtKB-KW"/>
</dbReference>